<dbReference type="AlphaFoldDB" id="A0A4Y2ISS1"/>
<name>A0A4Y2ISS1_ARAVE</name>
<dbReference type="EMBL" id="BGPR01002911">
    <property type="protein sequence ID" value="GBM80893.1"/>
    <property type="molecule type" value="Genomic_DNA"/>
</dbReference>
<reference evidence="1 2" key="1">
    <citation type="journal article" date="2019" name="Sci. Rep.">
        <title>Orb-weaving spider Araneus ventricosus genome elucidates the spidroin gene catalogue.</title>
        <authorList>
            <person name="Kono N."/>
            <person name="Nakamura H."/>
            <person name="Ohtoshi R."/>
            <person name="Moran D.A.P."/>
            <person name="Shinohara A."/>
            <person name="Yoshida Y."/>
            <person name="Fujiwara M."/>
            <person name="Mori M."/>
            <person name="Tomita M."/>
            <person name="Arakawa K."/>
        </authorList>
    </citation>
    <scope>NUCLEOTIDE SEQUENCE [LARGE SCALE GENOMIC DNA]</scope>
</reference>
<gene>
    <name evidence="1" type="ORF">AVEN_245599_1</name>
</gene>
<proteinExistence type="predicted"/>
<evidence type="ECO:0000313" key="2">
    <source>
        <dbReference type="Proteomes" id="UP000499080"/>
    </source>
</evidence>
<dbReference type="Proteomes" id="UP000499080">
    <property type="component" value="Unassembled WGS sequence"/>
</dbReference>
<organism evidence="1 2">
    <name type="scientific">Araneus ventricosus</name>
    <name type="common">Orbweaver spider</name>
    <name type="synonym">Epeira ventricosa</name>
    <dbReference type="NCBI Taxonomy" id="182803"/>
    <lineage>
        <taxon>Eukaryota</taxon>
        <taxon>Metazoa</taxon>
        <taxon>Ecdysozoa</taxon>
        <taxon>Arthropoda</taxon>
        <taxon>Chelicerata</taxon>
        <taxon>Arachnida</taxon>
        <taxon>Araneae</taxon>
        <taxon>Araneomorphae</taxon>
        <taxon>Entelegynae</taxon>
        <taxon>Araneoidea</taxon>
        <taxon>Araneidae</taxon>
        <taxon>Araneus</taxon>
    </lineage>
</organism>
<keyword evidence="2" id="KW-1185">Reference proteome</keyword>
<protein>
    <submittedName>
        <fullName evidence="1">Uncharacterized protein</fullName>
    </submittedName>
</protein>
<comment type="caution">
    <text evidence="1">The sequence shown here is derived from an EMBL/GenBank/DDBJ whole genome shotgun (WGS) entry which is preliminary data.</text>
</comment>
<accession>A0A4Y2ISS1</accession>
<sequence>MSFGLLTSRLRHLIDFLLLQSRNGVFLRTWTVLSLSVGRLYAFNITPTPFKSSFSARKAYLPVVKRCRETLAFDQKAFSAEIHPVTLAFRLLF</sequence>
<evidence type="ECO:0000313" key="1">
    <source>
        <dbReference type="EMBL" id="GBM80893.1"/>
    </source>
</evidence>